<evidence type="ECO:0000256" key="1">
    <source>
        <dbReference type="SAM" id="MobiDB-lite"/>
    </source>
</evidence>
<reference evidence="2 3" key="1">
    <citation type="submission" date="2015-06" db="EMBL/GenBank/DDBJ databases">
        <title>Survival trade-offs in plant roots during colonization by closely related pathogenic and mutualistic fungi.</title>
        <authorList>
            <person name="Hacquard S."/>
            <person name="Kracher B."/>
            <person name="Hiruma K."/>
            <person name="Weinman A."/>
            <person name="Muench P."/>
            <person name="Garrido Oter R."/>
            <person name="Ver Loren van Themaat E."/>
            <person name="Dallerey J.-F."/>
            <person name="Damm U."/>
            <person name="Henrissat B."/>
            <person name="Lespinet O."/>
            <person name="Thon M."/>
            <person name="Kemen E."/>
            <person name="McHardy A.C."/>
            <person name="Schulze-Lefert P."/>
            <person name="O'Connell R.J."/>
        </authorList>
    </citation>
    <scope>NUCLEOTIDE SEQUENCE [LARGE SCALE GENOMIC DNA]</scope>
    <source>
        <strain evidence="2 3">MAFF 238704</strain>
    </source>
</reference>
<evidence type="ECO:0000313" key="3">
    <source>
        <dbReference type="Proteomes" id="UP000076584"/>
    </source>
</evidence>
<proteinExistence type="predicted"/>
<comment type="caution">
    <text evidence="2">The sequence shown here is derived from an EMBL/GenBank/DDBJ whole genome shotgun (WGS) entry which is preliminary data.</text>
</comment>
<protein>
    <submittedName>
        <fullName evidence="2">Uncharacterized protein</fullName>
    </submittedName>
</protein>
<keyword evidence="3" id="KW-1185">Reference proteome</keyword>
<dbReference type="AlphaFoldDB" id="A0A167EHJ0"/>
<sequence>LMVLRSLTRTARFGSCCSPAVTSSQAGAPKTARSACVANQATAVKRSHEVDRDGHESLSSGASPSCQTSATVASHSPSSIAQPN</sequence>
<evidence type="ECO:0000313" key="2">
    <source>
        <dbReference type="EMBL" id="KZL85146.1"/>
    </source>
</evidence>
<gene>
    <name evidence="2" type="ORF">CI238_02964</name>
</gene>
<feature type="region of interest" description="Disordered" evidence="1">
    <location>
        <begin position="43"/>
        <end position="84"/>
    </location>
</feature>
<organism evidence="2 3">
    <name type="scientific">Colletotrichum incanum</name>
    <name type="common">Soybean anthracnose fungus</name>
    <dbReference type="NCBI Taxonomy" id="1573173"/>
    <lineage>
        <taxon>Eukaryota</taxon>
        <taxon>Fungi</taxon>
        <taxon>Dikarya</taxon>
        <taxon>Ascomycota</taxon>
        <taxon>Pezizomycotina</taxon>
        <taxon>Sordariomycetes</taxon>
        <taxon>Hypocreomycetidae</taxon>
        <taxon>Glomerellales</taxon>
        <taxon>Glomerellaceae</taxon>
        <taxon>Colletotrichum</taxon>
        <taxon>Colletotrichum spaethianum species complex</taxon>
    </lineage>
</organism>
<feature type="compositionally biased region" description="Basic and acidic residues" evidence="1">
    <location>
        <begin position="46"/>
        <end position="56"/>
    </location>
</feature>
<accession>A0A167EHJ0</accession>
<dbReference type="EMBL" id="LFIW01000717">
    <property type="protein sequence ID" value="KZL85146.1"/>
    <property type="molecule type" value="Genomic_DNA"/>
</dbReference>
<name>A0A167EHJ0_COLIC</name>
<feature type="compositionally biased region" description="Polar residues" evidence="1">
    <location>
        <begin position="57"/>
        <end position="84"/>
    </location>
</feature>
<dbReference type="Proteomes" id="UP000076584">
    <property type="component" value="Unassembled WGS sequence"/>
</dbReference>
<feature type="non-terminal residue" evidence="2">
    <location>
        <position position="1"/>
    </location>
</feature>